<evidence type="ECO:0000313" key="4">
    <source>
        <dbReference type="Proteomes" id="UP000278746"/>
    </source>
</evidence>
<dbReference type="EMBL" id="RHIB01000001">
    <property type="protein sequence ID" value="RNA68436.1"/>
    <property type="molecule type" value="Genomic_DNA"/>
</dbReference>
<dbReference type="InterPro" id="IPR050955">
    <property type="entry name" value="Plant_Biomass_Hydrol_Est"/>
</dbReference>
<dbReference type="OrthoDB" id="9795555at2"/>
<dbReference type="RefSeq" id="WP_122895961.1">
    <property type="nucleotide sequence ID" value="NZ_RHIB01000001.1"/>
</dbReference>
<dbReference type="Gene3D" id="3.40.50.1820">
    <property type="entry name" value="alpha/beta hydrolase"/>
    <property type="match status" value="1"/>
</dbReference>
<feature type="domain" description="Peptidase S9 prolyl oligopeptidase catalytic" evidence="2">
    <location>
        <begin position="87"/>
        <end position="211"/>
    </location>
</feature>
<dbReference type="Pfam" id="PF00326">
    <property type="entry name" value="Peptidase_S9"/>
    <property type="match status" value="1"/>
</dbReference>
<dbReference type="AlphaFoldDB" id="A0A3M7TS56"/>
<dbReference type="SUPFAM" id="SSF53474">
    <property type="entry name" value="alpha/beta-Hydrolases"/>
    <property type="match status" value="1"/>
</dbReference>
<organism evidence="3 4">
    <name type="scientific">Alteribacter keqinensis</name>
    <dbReference type="NCBI Taxonomy" id="2483800"/>
    <lineage>
        <taxon>Bacteria</taxon>
        <taxon>Bacillati</taxon>
        <taxon>Bacillota</taxon>
        <taxon>Bacilli</taxon>
        <taxon>Bacillales</taxon>
        <taxon>Bacillaceae</taxon>
        <taxon>Alteribacter</taxon>
    </lineage>
</organism>
<gene>
    <name evidence="3" type="ORF">EBO34_00200</name>
</gene>
<keyword evidence="4" id="KW-1185">Reference proteome</keyword>
<dbReference type="PANTHER" id="PTHR43037">
    <property type="entry name" value="UNNAMED PRODUCT-RELATED"/>
    <property type="match status" value="1"/>
</dbReference>
<dbReference type="Proteomes" id="UP000278746">
    <property type="component" value="Unassembled WGS sequence"/>
</dbReference>
<evidence type="ECO:0000259" key="2">
    <source>
        <dbReference type="Pfam" id="PF00326"/>
    </source>
</evidence>
<dbReference type="InterPro" id="IPR029058">
    <property type="entry name" value="AB_hydrolase_fold"/>
</dbReference>
<proteinExistence type="predicted"/>
<keyword evidence="1" id="KW-0732">Signal</keyword>
<dbReference type="GO" id="GO:0008236">
    <property type="term" value="F:serine-type peptidase activity"/>
    <property type="evidence" value="ECO:0007669"/>
    <property type="project" value="InterPro"/>
</dbReference>
<dbReference type="InterPro" id="IPR001375">
    <property type="entry name" value="Peptidase_S9_cat"/>
</dbReference>
<sequence>MELTRTFQKAGYKLPYLLHLPDDVQETDEKLPLILFLHGAGERGTDINPVRTHGIFQNLDMAEDFIIVAPQCSEQSYWVKEIDGLSALLDDLEVKYPVDPDRVYLTGLSMGGIGAWHLALENPDRFAAIVPVCGGLSVPSFRREQLGLTFDSNELFSRLSVLTSTSVWAFHGEKDDVIPMNESVNMIAFLQKEGGKAAITVYENVGHDSWVQAYSSPELYKWLISKKRHNK</sequence>
<reference evidence="3 4" key="1">
    <citation type="submission" date="2018-10" db="EMBL/GenBank/DDBJ databases">
        <title>Bacillus Keqinensis sp. nov., a moderately halophilic bacterium isolated from a saline-alkaline lake.</title>
        <authorList>
            <person name="Wang H."/>
        </authorList>
    </citation>
    <scope>NUCLEOTIDE SEQUENCE [LARGE SCALE GENOMIC DNA]</scope>
    <source>
        <strain evidence="3 4">KQ-3</strain>
    </source>
</reference>
<dbReference type="PANTHER" id="PTHR43037:SF1">
    <property type="entry name" value="BLL1128 PROTEIN"/>
    <property type="match status" value="1"/>
</dbReference>
<name>A0A3M7TS56_9BACI</name>
<protein>
    <submittedName>
        <fullName evidence="3">Phospholipase</fullName>
    </submittedName>
</protein>
<dbReference type="GO" id="GO:0006508">
    <property type="term" value="P:proteolysis"/>
    <property type="evidence" value="ECO:0007669"/>
    <property type="project" value="InterPro"/>
</dbReference>
<comment type="caution">
    <text evidence="3">The sequence shown here is derived from an EMBL/GenBank/DDBJ whole genome shotgun (WGS) entry which is preliminary data.</text>
</comment>
<accession>A0A3M7TS56</accession>
<evidence type="ECO:0000313" key="3">
    <source>
        <dbReference type="EMBL" id="RNA68436.1"/>
    </source>
</evidence>
<evidence type="ECO:0000256" key="1">
    <source>
        <dbReference type="ARBA" id="ARBA00022729"/>
    </source>
</evidence>